<name>A0A3P7L1G7_DIBLA</name>
<dbReference type="AlphaFoldDB" id="A0A3P7L1G7"/>
<protein>
    <recommendedName>
        <fullName evidence="3">Reverse transcriptase domain-containing protein</fullName>
    </recommendedName>
</protein>
<reference evidence="1 2" key="1">
    <citation type="submission" date="2018-11" db="EMBL/GenBank/DDBJ databases">
        <authorList>
            <consortium name="Pathogen Informatics"/>
        </authorList>
    </citation>
    <scope>NUCLEOTIDE SEQUENCE [LARGE SCALE GENOMIC DNA]</scope>
</reference>
<evidence type="ECO:0008006" key="3">
    <source>
        <dbReference type="Google" id="ProtNLM"/>
    </source>
</evidence>
<keyword evidence="2" id="KW-1185">Reference proteome</keyword>
<sequence length="133" mass="15496">MRVVRRGCLFVCIRKPVKLRRAPSHPYWECIQVALGYRRRPGMQTHGDVDPSSSLKDFKDVKTIHLHKRKENRQLYDSPHGISPLSYADKIFARVLLNRLSNHLEQGLLPESQCGFRFHRGTTDMIFAARQLQ</sequence>
<gene>
    <name evidence="1" type="ORF">DILT_LOCUS7146</name>
</gene>
<dbReference type="OrthoDB" id="6241411at2759"/>
<organism evidence="1 2">
    <name type="scientific">Dibothriocephalus latus</name>
    <name type="common">Fish tapeworm</name>
    <name type="synonym">Diphyllobothrium latum</name>
    <dbReference type="NCBI Taxonomy" id="60516"/>
    <lineage>
        <taxon>Eukaryota</taxon>
        <taxon>Metazoa</taxon>
        <taxon>Spiralia</taxon>
        <taxon>Lophotrochozoa</taxon>
        <taxon>Platyhelminthes</taxon>
        <taxon>Cestoda</taxon>
        <taxon>Eucestoda</taxon>
        <taxon>Diphyllobothriidea</taxon>
        <taxon>Diphyllobothriidae</taxon>
        <taxon>Dibothriocephalus</taxon>
    </lineage>
</organism>
<evidence type="ECO:0000313" key="2">
    <source>
        <dbReference type="Proteomes" id="UP000281553"/>
    </source>
</evidence>
<dbReference type="Proteomes" id="UP000281553">
    <property type="component" value="Unassembled WGS sequence"/>
</dbReference>
<evidence type="ECO:0000313" key="1">
    <source>
        <dbReference type="EMBL" id="VDN11315.1"/>
    </source>
</evidence>
<accession>A0A3P7L1G7</accession>
<dbReference type="EMBL" id="UYRU01051195">
    <property type="protein sequence ID" value="VDN11315.1"/>
    <property type="molecule type" value="Genomic_DNA"/>
</dbReference>
<proteinExistence type="predicted"/>